<dbReference type="Proteomes" id="UP000288102">
    <property type="component" value="Unassembled WGS sequence"/>
</dbReference>
<comment type="caution">
    <text evidence="1">The sequence shown here is derived from an EMBL/GenBank/DDBJ whole genome shotgun (WGS) entry which is preliminary data.</text>
</comment>
<sequence length="221" mass="26347">MFSLDASGYSESSFFYEYEFERILSKIVICYQMMAKDTFTLSNNENAIRDYLLLNYLKNDTLRRDIDLLDYHFEREVPEDSSIGRTDIKIISKNTFEVQEAYYIIECKRLNNINISGTTGLNAEYIKNGIYRYTTNYYKSYYRVNGMIAFVVDDMNIQENIKMLNILMTTSFTNSRVQKEITKDSFVENFDYHYHSQHIDNDNNILKLYHLIFNFKDNILN</sequence>
<keyword evidence="2" id="KW-1185">Reference proteome</keyword>
<dbReference type="EMBL" id="QWDM01000016">
    <property type="protein sequence ID" value="RUT68482.1"/>
    <property type="molecule type" value="Genomic_DNA"/>
</dbReference>
<protein>
    <submittedName>
        <fullName evidence="1">Uncharacterized protein</fullName>
    </submittedName>
</protein>
<dbReference type="AlphaFoldDB" id="A0A434A2A0"/>
<organism evidence="1 2">
    <name type="scientific">Flavobacterium cupreum</name>
    <dbReference type="NCBI Taxonomy" id="2133766"/>
    <lineage>
        <taxon>Bacteria</taxon>
        <taxon>Pseudomonadati</taxon>
        <taxon>Bacteroidota</taxon>
        <taxon>Flavobacteriia</taxon>
        <taxon>Flavobacteriales</taxon>
        <taxon>Flavobacteriaceae</taxon>
        <taxon>Flavobacterium</taxon>
    </lineage>
</organism>
<evidence type="ECO:0000313" key="1">
    <source>
        <dbReference type="EMBL" id="RUT68482.1"/>
    </source>
</evidence>
<evidence type="ECO:0000313" key="2">
    <source>
        <dbReference type="Proteomes" id="UP000288102"/>
    </source>
</evidence>
<proteinExistence type="predicted"/>
<dbReference type="RefSeq" id="WP_127340150.1">
    <property type="nucleotide sequence ID" value="NZ_QWDM01000016.1"/>
</dbReference>
<reference evidence="2" key="1">
    <citation type="journal article" date="2019" name="Syst. Appl. Microbiol.">
        <title>Flavobacterium circumlabens sp. nov. and Flavobacterium cupreum sp. nov., two psychrotrophic species isolated from Antarctic environmental samples.</title>
        <authorList>
            <person name="Kralova S."/>
            <person name="Busse H.-J."/>
            <person name="Svec P."/>
            <person name="Maslanova I."/>
            <person name="Stankova E."/>
            <person name="Bartak M."/>
            <person name="Sedlacek I."/>
        </authorList>
    </citation>
    <scope>NUCLEOTIDE SEQUENCE [LARGE SCALE GENOMIC DNA]</scope>
    <source>
        <strain evidence="2">CCM 8825</strain>
    </source>
</reference>
<accession>A0A434A2A0</accession>
<gene>
    <name evidence="1" type="ORF">D0817_20330</name>
</gene>
<dbReference type="OrthoDB" id="1095187at2"/>
<name>A0A434A2A0_9FLAO</name>